<evidence type="ECO:0000313" key="3">
    <source>
        <dbReference type="Proteomes" id="UP000215367"/>
    </source>
</evidence>
<accession>A0A235HEC5</accession>
<feature type="transmembrane region" description="Helical" evidence="1">
    <location>
        <begin position="389"/>
        <end position="407"/>
    </location>
</feature>
<sequence length="1035" mass="112405">MKNLNLSEWAIGHRSLIAFFMLVLTVAGIGAYTRLGRNEDPTFTIKTMVVQAQWPGATINDTLKQVTERLERKLQETPGLDYLRSYTTAGQSTIFVNLKGSTPAAKVPDIWYQVRKKIGDIRGTLPQGIVGPGFNDEFGDTYGIVYGFTANGFSHRELKDYVDDVRSRLLQVPDVSKIDVLGAQDERIYVEFSTEQLAGMGVDRSALIDALQAQNAVTPAGVIQTGDEKIMLRVTGAFRSEQDVLAVNFVANNRIIRLGDIARVTRSPADPPQPVFRVNGQDAIGLAVAMRDGGDVLALGHNIEHAMADIVKELPVGVEAALVAEQPATVEHAVDEFMEALWEAIAIVLAVSFVSLGTRAGAVVACSIPLVLAIVFVAMEILGIDLQRVSLGALIIALGLLVDDAMITVETMVTRLERGDSKEKAATFAYTSTAFPMLTGTLVTVAGFVPIGFARSAAGEYTFSIFAVVAIALIASWFVAVLFSPLLGVWILKRPKKPHDEEGGPLIRAFRRLLELAMRARWVTIALTLAIFALGMYGERFVPQQFFPSSDRPELLVDLKLPQNASIEATRDLSARLDGILSKDPDVERWSTYVGRGAVRFYLPLDVQLPNDFFSQAVVVTKGADVRDRVKARLEQALEAEFPSVVGRIYPLELGPPVGWPLQYRVSGPDPEKVRGIALQVAQIMASDGTVQKVNYNWFEPARTVQIRVDQDQARLLGLSSQDLARTLNAVVTGVTVTQMRDDIYFVDVLTRASAEQRVSLATIRSLPVPLPNGKTVPLSQLASIEYGQELPFIWRRDRKPTLTVQADVAAGTQPATVVETLASKFAELNASLPAGYHVDVGGTVEESAKSQASVIAVVPVMLLLMLTILMIQLQSFNRLFLVLSVAPLGVIGVVAALLASGKPLGFVAILGVLALIGMIARNSVILIDQIEIEKAHGHHPWDAVIIATTHRFRPILLTAAAAILGMIPIAPTVFWGPMAYAIIGGLAVATLLTLVFLPALYVAWFRIERPRPDAFLPHADPHRPHPEAAALLEG</sequence>
<feature type="transmembrane region" description="Helical" evidence="1">
    <location>
        <begin position="853"/>
        <end position="873"/>
    </location>
</feature>
<feature type="transmembrane region" description="Helical" evidence="1">
    <location>
        <begin position="520"/>
        <end position="538"/>
    </location>
</feature>
<keyword evidence="1" id="KW-0812">Transmembrane</keyword>
<dbReference type="SUPFAM" id="SSF82866">
    <property type="entry name" value="Multidrug efflux transporter AcrB transmembrane domain"/>
    <property type="match status" value="2"/>
</dbReference>
<comment type="caution">
    <text evidence="2">The sequence shown here is derived from an EMBL/GenBank/DDBJ whole genome shotgun (WGS) entry which is preliminary data.</text>
</comment>
<dbReference type="InterPro" id="IPR001036">
    <property type="entry name" value="Acrflvin-R"/>
</dbReference>
<dbReference type="SUPFAM" id="SSF82693">
    <property type="entry name" value="Multidrug efflux transporter AcrB pore domain, PN1, PN2, PC1 and PC2 subdomains"/>
    <property type="match status" value="3"/>
</dbReference>
<feature type="transmembrane region" description="Helical" evidence="1">
    <location>
        <begin position="363"/>
        <end position="383"/>
    </location>
</feature>
<feature type="transmembrane region" description="Helical" evidence="1">
    <location>
        <begin position="880"/>
        <end position="899"/>
    </location>
</feature>
<dbReference type="GO" id="GO:0042910">
    <property type="term" value="F:xenobiotic transmembrane transporter activity"/>
    <property type="evidence" value="ECO:0007669"/>
    <property type="project" value="TreeGrafter"/>
</dbReference>
<feature type="transmembrane region" description="Helical" evidence="1">
    <location>
        <begin position="12"/>
        <end position="32"/>
    </location>
</feature>
<dbReference type="SUPFAM" id="SSF82714">
    <property type="entry name" value="Multidrug efflux transporter AcrB TolC docking domain, DN and DC subdomains"/>
    <property type="match status" value="2"/>
</dbReference>
<feature type="transmembrane region" description="Helical" evidence="1">
    <location>
        <begin position="956"/>
        <end position="975"/>
    </location>
</feature>
<dbReference type="PANTHER" id="PTHR32063:SF64">
    <property type="entry name" value="ACRB_ACRD_ACRF FAMILY PROTEIN"/>
    <property type="match status" value="1"/>
</dbReference>
<dbReference type="Pfam" id="PF00873">
    <property type="entry name" value="ACR_tran"/>
    <property type="match status" value="1"/>
</dbReference>
<dbReference type="Gene3D" id="1.20.1640.10">
    <property type="entry name" value="Multidrug efflux transporter AcrB transmembrane domain"/>
    <property type="match status" value="2"/>
</dbReference>
<name>A0A235HEC5_AZOBR</name>
<protein>
    <submittedName>
        <fullName evidence="2">ACR family transporter</fullName>
    </submittedName>
</protein>
<keyword evidence="1" id="KW-0472">Membrane</keyword>
<geneLocation type="plasmid" evidence="2">
    <name>unnamed</name>
</geneLocation>
<feature type="transmembrane region" description="Helical" evidence="1">
    <location>
        <begin position="905"/>
        <end position="925"/>
    </location>
</feature>
<evidence type="ECO:0000256" key="1">
    <source>
        <dbReference type="SAM" id="Phobius"/>
    </source>
</evidence>
<dbReference type="EMBL" id="NOWT01000011">
    <property type="protein sequence ID" value="OYD83867.1"/>
    <property type="molecule type" value="Genomic_DNA"/>
</dbReference>
<dbReference type="AlphaFoldDB" id="A0A235HEC5"/>
<feature type="transmembrane region" description="Helical" evidence="1">
    <location>
        <begin position="428"/>
        <end position="453"/>
    </location>
</feature>
<feature type="transmembrane region" description="Helical" evidence="1">
    <location>
        <begin position="465"/>
        <end position="492"/>
    </location>
</feature>
<dbReference type="Gene3D" id="3.30.70.1320">
    <property type="entry name" value="Multidrug efflux transporter AcrB pore domain like"/>
    <property type="match status" value="1"/>
</dbReference>
<feature type="transmembrane region" description="Helical" evidence="1">
    <location>
        <begin position="981"/>
        <end position="1005"/>
    </location>
</feature>
<dbReference type="Proteomes" id="UP000215367">
    <property type="component" value="Unassembled WGS sequence"/>
</dbReference>
<dbReference type="Gene3D" id="3.30.70.1430">
    <property type="entry name" value="Multidrug efflux transporter AcrB pore domain"/>
    <property type="match status" value="2"/>
</dbReference>
<dbReference type="Gene3D" id="3.30.2090.10">
    <property type="entry name" value="Multidrug efflux transporter AcrB TolC docking domain, DN and DC subdomains"/>
    <property type="match status" value="2"/>
</dbReference>
<dbReference type="GO" id="GO:0005886">
    <property type="term" value="C:plasma membrane"/>
    <property type="evidence" value="ECO:0007669"/>
    <property type="project" value="TreeGrafter"/>
</dbReference>
<reference evidence="2 3" key="1">
    <citation type="submission" date="2017-07" db="EMBL/GenBank/DDBJ databases">
        <title>Whole genome sequence of Azospirillum brasilense 2A1, a potential biofertilizer strain.</title>
        <authorList>
            <person name="Fontana C.A."/>
            <person name="Toffoli L.M."/>
            <person name="Salazar S.M."/>
            <person name="Puglisi E."/>
            <person name="Pedraza R."/>
            <person name="Bassi D."/>
            <person name="Cocconcelli P.S."/>
        </authorList>
    </citation>
    <scope>NUCLEOTIDE SEQUENCE [LARGE SCALE GENOMIC DNA]</scope>
    <source>
        <strain evidence="2 3">2A1</strain>
        <plasmid evidence="2">unnamed</plasmid>
    </source>
</reference>
<gene>
    <name evidence="2" type="ORF">CHT98_13885</name>
</gene>
<dbReference type="PANTHER" id="PTHR32063">
    <property type="match status" value="1"/>
</dbReference>
<dbReference type="Gene3D" id="3.30.70.1440">
    <property type="entry name" value="Multidrug efflux transporter AcrB pore domain"/>
    <property type="match status" value="1"/>
</dbReference>
<keyword evidence="2" id="KW-0614">Plasmid</keyword>
<proteinExistence type="predicted"/>
<evidence type="ECO:0000313" key="2">
    <source>
        <dbReference type="EMBL" id="OYD83867.1"/>
    </source>
</evidence>
<dbReference type="PRINTS" id="PR00702">
    <property type="entry name" value="ACRIFLAVINRP"/>
</dbReference>
<dbReference type="InterPro" id="IPR027463">
    <property type="entry name" value="AcrB_DN_DC_subdom"/>
</dbReference>
<keyword evidence="1" id="KW-1133">Transmembrane helix</keyword>
<dbReference type="RefSeq" id="WP_094303783.1">
    <property type="nucleotide sequence ID" value="NZ_NOWT01000011.1"/>
</dbReference>
<organism evidence="2 3">
    <name type="scientific">Azospirillum brasilense</name>
    <dbReference type="NCBI Taxonomy" id="192"/>
    <lineage>
        <taxon>Bacteria</taxon>
        <taxon>Pseudomonadati</taxon>
        <taxon>Pseudomonadota</taxon>
        <taxon>Alphaproteobacteria</taxon>
        <taxon>Rhodospirillales</taxon>
        <taxon>Azospirillaceae</taxon>
        <taxon>Azospirillum</taxon>
    </lineage>
</organism>